<evidence type="ECO:0000313" key="5">
    <source>
        <dbReference type="Proteomes" id="UP000663829"/>
    </source>
</evidence>
<dbReference type="EMBL" id="CAJOBC010008538">
    <property type="protein sequence ID" value="CAF3964272.1"/>
    <property type="molecule type" value="Genomic_DNA"/>
</dbReference>
<dbReference type="OrthoDB" id="10319545at2759"/>
<evidence type="ECO:0000313" key="3">
    <source>
        <dbReference type="EMBL" id="CAF3964272.1"/>
    </source>
</evidence>
<evidence type="ECO:0000313" key="2">
    <source>
        <dbReference type="EMBL" id="CAF1277722.1"/>
    </source>
</evidence>
<dbReference type="EMBL" id="CAJOBA010039749">
    <property type="protein sequence ID" value="CAF4082731.1"/>
    <property type="molecule type" value="Genomic_DNA"/>
</dbReference>
<evidence type="ECO:0000313" key="4">
    <source>
        <dbReference type="EMBL" id="CAF4082731.1"/>
    </source>
</evidence>
<name>A0A814WAK9_9BILA</name>
<dbReference type="Proteomes" id="UP000682733">
    <property type="component" value="Unassembled WGS sequence"/>
</dbReference>
<gene>
    <name evidence="1" type="ORF">GPM918_LOCUS23655</name>
    <name evidence="2" type="ORF">OVA965_LOCUS27493</name>
    <name evidence="3" type="ORF">SRO942_LOCUS23654</name>
    <name evidence="4" type="ORF">TMI583_LOCUS28236</name>
</gene>
<dbReference type="EMBL" id="CAJNOQ010008537">
    <property type="protein sequence ID" value="CAF1199686.1"/>
    <property type="molecule type" value="Genomic_DNA"/>
</dbReference>
<dbReference type="Proteomes" id="UP000663829">
    <property type="component" value="Unassembled WGS sequence"/>
</dbReference>
<dbReference type="AlphaFoldDB" id="A0A814WAK9"/>
<proteinExistence type="predicted"/>
<accession>A0A814WAK9</accession>
<evidence type="ECO:0000313" key="1">
    <source>
        <dbReference type="EMBL" id="CAF1199686.1"/>
    </source>
</evidence>
<protein>
    <submittedName>
        <fullName evidence="1">Uncharacterized protein</fullName>
    </submittedName>
</protein>
<keyword evidence="5" id="KW-1185">Reference proteome</keyword>
<organism evidence="1 5">
    <name type="scientific">Didymodactylos carnosus</name>
    <dbReference type="NCBI Taxonomy" id="1234261"/>
    <lineage>
        <taxon>Eukaryota</taxon>
        <taxon>Metazoa</taxon>
        <taxon>Spiralia</taxon>
        <taxon>Gnathifera</taxon>
        <taxon>Rotifera</taxon>
        <taxon>Eurotatoria</taxon>
        <taxon>Bdelloidea</taxon>
        <taxon>Philodinida</taxon>
        <taxon>Philodinidae</taxon>
        <taxon>Didymodactylos</taxon>
    </lineage>
</organism>
<sequence>MPWDKSHYSIPIQRILRRKSDNSSLQIDNFFSYRVNISHIAVAPPKGIFCKDWMPFYGWVSASNMGIQFSQRFSVRIDMSTSIKQLWRSIHLRYYKLDERQLVHYDYTPNDLTRSPLSIIFDYADASLLAYTIDRCIGSC</sequence>
<dbReference type="Proteomes" id="UP000681722">
    <property type="component" value="Unassembled WGS sequence"/>
</dbReference>
<dbReference type="Proteomes" id="UP000677228">
    <property type="component" value="Unassembled WGS sequence"/>
</dbReference>
<comment type="caution">
    <text evidence="1">The sequence shown here is derived from an EMBL/GenBank/DDBJ whole genome shotgun (WGS) entry which is preliminary data.</text>
</comment>
<dbReference type="EMBL" id="CAJNOK010018189">
    <property type="protein sequence ID" value="CAF1277722.1"/>
    <property type="molecule type" value="Genomic_DNA"/>
</dbReference>
<reference evidence="1" key="1">
    <citation type="submission" date="2021-02" db="EMBL/GenBank/DDBJ databases">
        <authorList>
            <person name="Nowell W R."/>
        </authorList>
    </citation>
    <scope>NUCLEOTIDE SEQUENCE</scope>
</reference>